<evidence type="ECO:0000313" key="4">
    <source>
        <dbReference type="EMBL" id="MDJ1135437.1"/>
    </source>
</evidence>
<evidence type="ECO:0000313" key="5">
    <source>
        <dbReference type="Proteomes" id="UP001214441"/>
    </source>
</evidence>
<dbReference type="SUPFAM" id="SSF53822">
    <property type="entry name" value="Periplasmic binding protein-like I"/>
    <property type="match status" value="1"/>
</dbReference>
<dbReference type="InterPro" id="IPR028082">
    <property type="entry name" value="Peripla_BP_I"/>
</dbReference>
<organism evidence="4 5">
    <name type="scientific">Streptomyces iconiensis</name>
    <dbReference type="NCBI Taxonomy" id="1384038"/>
    <lineage>
        <taxon>Bacteria</taxon>
        <taxon>Bacillati</taxon>
        <taxon>Actinomycetota</taxon>
        <taxon>Actinomycetes</taxon>
        <taxon>Kitasatosporales</taxon>
        <taxon>Streptomycetaceae</taxon>
        <taxon>Streptomyces</taxon>
    </lineage>
</organism>
<dbReference type="PANTHER" id="PTHR30483:SF6">
    <property type="entry name" value="PERIPLASMIC BINDING PROTEIN OF ABC TRANSPORTER FOR NATURAL AMINO ACIDS"/>
    <property type="match status" value="1"/>
</dbReference>
<evidence type="ECO:0000259" key="3">
    <source>
        <dbReference type="Pfam" id="PF13458"/>
    </source>
</evidence>
<sequence length="404" mass="44890">MERARVLARDVNADVGSDPVRIGIVTPLSEPGDSTAGELVVRGACLGAEYVREHGGARDNRAVELVLYDDQATAAEEGMFRSASAQMTKLALVDDVVAVMGQWHLRTTPWVVDVATKYNVPIFVENGYSSITAQKRSNVFRSYFSVEDRVPLMLDFAAVLGLRTVGMVCADTAFGIHTGDVLEHYGRTRHGMEFLRLDYEQDGTPDFDDLLGKVRDYQPDLLINGGVVRTNYQIMHAAAKAGLLPDTPLMVPFSYPLRSNDFWRLSGAAGVGAMWPAMQYRPSWPGMSEIGRWFTDRYRQRYGEFPPDTALTHFTDVTIVAAASRAARSTDRADMIDAMEAMEFPTWRGPIRYERGPAHWHHASPDLVLLQYQKQGQGFDESAIVYPQDKATAQYVPVRSATGL</sequence>
<dbReference type="Pfam" id="PF13458">
    <property type="entry name" value="Peripla_BP_6"/>
    <property type="match status" value="1"/>
</dbReference>
<dbReference type="PANTHER" id="PTHR30483">
    <property type="entry name" value="LEUCINE-SPECIFIC-BINDING PROTEIN"/>
    <property type="match status" value="1"/>
</dbReference>
<protein>
    <submittedName>
        <fullName evidence="4">ABC transporter substrate-binding protein</fullName>
    </submittedName>
</protein>
<dbReference type="EMBL" id="JANCPR020000029">
    <property type="protein sequence ID" value="MDJ1135437.1"/>
    <property type="molecule type" value="Genomic_DNA"/>
</dbReference>
<comment type="similarity">
    <text evidence="1">Belongs to the leucine-binding protein family.</text>
</comment>
<dbReference type="InterPro" id="IPR028081">
    <property type="entry name" value="Leu-bd"/>
</dbReference>
<evidence type="ECO:0000256" key="1">
    <source>
        <dbReference type="ARBA" id="ARBA00010062"/>
    </source>
</evidence>
<dbReference type="InterPro" id="IPR051010">
    <property type="entry name" value="BCAA_transport"/>
</dbReference>
<accession>A0ABT7A273</accession>
<proteinExistence type="inferred from homology"/>
<dbReference type="Proteomes" id="UP001214441">
    <property type="component" value="Unassembled WGS sequence"/>
</dbReference>
<evidence type="ECO:0000256" key="2">
    <source>
        <dbReference type="ARBA" id="ARBA00022729"/>
    </source>
</evidence>
<dbReference type="RefSeq" id="WP_283742511.1">
    <property type="nucleotide sequence ID" value="NZ_JANCPR020000029.1"/>
</dbReference>
<keyword evidence="2" id="KW-0732">Signal</keyword>
<name>A0ABT7A273_9ACTN</name>
<reference evidence="4 5" key="1">
    <citation type="submission" date="2023-05" db="EMBL/GenBank/DDBJ databases">
        <title>Streptantibioticus silvisoli sp. nov., acidotolerant actinomycetes 1 from pine litter.</title>
        <authorList>
            <person name="Swiecimska M."/>
            <person name="Golinska P."/>
            <person name="Sangal V."/>
            <person name="Wachnowicz B."/>
            <person name="Goodfellow M."/>
        </authorList>
    </citation>
    <scope>NUCLEOTIDE SEQUENCE [LARGE SCALE GENOMIC DNA]</scope>
    <source>
        <strain evidence="4 5">DSM 42109</strain>
    </source>
</reference>
<dbReference type="Gene3D" id="3.40.50.2300">
    <property type="match status" value="2"/>
</dbReference>
<feature type="domain" description="Leucine-binding protein" evidence="3">
    <location>
        <begin position="19"/>
        <end position="376"/>
    </location>
</feature>
<gene>
    <name evidence="4" type="ORF">NMN56_026440</name>
</gene>
<keyword evidence="5" id="KW-1185">Reference proteome</keyword>
<comment type="caution">
    <text evidence="4">The sequence shown here is derived from an EMBL/GenBank/DDBJ whole genome shotgun (WGS) entry which is preliminary data.</text>
</comment>